<keyword evidence="1" id="KW-0472">Membrane</keyword>
<comment type="caution">
    <text evidence="2">The sequence shown here is derived from an EMBL/GenBank/DDBJ whole genome shotgun (WGS) entry which is preliminary data.</text>
</comment>
<sequence length="69" mass="8294">MKKMLNKDCDSESGDDRVSLNVKFIFTLLDILYLIFCFYYFHDFKINFLCISVFPFKSFLKNISLDKEM</sequence>
<evidence type="ECO:0000313" key="3">
    <source>
        <dbReference type="Proteomes" id="UP001217089"/>
    </source>
</evidence>
<accession>A0ABQ9F8V7</accession>
<evidence type="ECO:0000313" key="2">
    <source>
        <dbReference type="EMBL" id="KAJ8312782.1"/>
    </source>
</evidence>
<dbReference type="EMBL" id="JARBDR010000440">
    <property type="protein sequence ID" value="KAJ8312782.1"/>
    <property type="molecule type" value="Genomic_DNA"/>
</dbReference>
<keyword evidence="3" id="KW-1185">Reference proteome</keyword>
<dbReference type="Proteomes" id="UP001217089">
    <property type="component" value="Unassembled WGS sequence"/>
</dbReference>
<protein>
    <submittedName>
        <fullName evidence="2">Uncharacterized protein</fullName>
    </submittedName>
</protein>
<keyword evidence="1" id="KW-1133">Transmembrane helix</keyword>
<evidence type="ECO:0000256" key="1">
    <source>
        <dbReference type="SAM" id="Phobius"/>
    </source>
</evidence>
<organism evidence="2 3">
    <name type="scientific">Tegillarca granosa</name>
    <name type="common">Malaysian cockle</name>
    <name type="synonym">Anadara granosa</name>
    <dbReference type="NCBI Taxonomy" id="220873"/>
    <lineage>
        <taxon>Eukaryota</taxon>
        <taxon>Metazoa</taxon>
        <taxon>Spiralia</taxon>
        <taxon>Lophotrochozoa</taxon>
        <taxon>Mollusca</taxon>
        <taxon>Bivalvia</taxon>
        <taxon>Autobranchia</taxon>
        <taxon>Pteriomorphia</taxon>
        <taxon>Arcoida</taxon>
        <taxon>Arcoidea</taxon>
        <taxon>Arcidae</taxon>
        <taxon>Tegillarca</taxon>
    </lineage>
</organism>
<reference evidence="2 3" key="1">
    <citation type="submission" date="2022-12" db="EMBL/GenBank/DDBJ databases">
        <title>Chromosome-level genome of Tegillarca granosa.</title>
        <authorList>
            <person name="Kim J."/>
        </authorList>
    </citation>
    <scope>NUCLEOTIDE SEQUENCE [LARGE SCALE GENOMIC DNA]</scope>
    <source>
        <strain evidence="2">Teg-2019</strain>
        <tissue evidence="2">Adductor muscle</tissue>
    </source>
</reference>
<name>A0ABQ9F8V7_TEGGR</name>
<proteinExistence type="predicted"/>
<feature type="transmembrane region" description="Helical" evidence="1">
    <location>
        <begin position="20"/>
        <end position="41"/>
    </location>
</feature>
<keyword evidence="1" id="KW-0812">Transmembrane</keyword>
<gene>
    <name evidence="2" type="ORF">KUTeg_010155</name>
</gene>